<dbReference type="SUPFAM" id="SSF52343">
    <property type="entry name" value="Ferredoxin reductase-like, C-terminal NADP-linked domain"/>
    <property type="match status" value="1"/>
</dbReference>
<keyword evidence="5 11" id="KW-0274">FAD</keyword>
<dbReference type="GO" id="GO:0010181">
    <property type="term" value="F:FMN binding"/>
    <property type="evidence" value="ECO:0007669"/>
    <property type="project" value="InterPro"/>
</dbReference>
<reference evidence="15 16" key="1">
    <citation type="submission" date="2023-03" db="EMBL/GenBank/DDBJ databases">
        <title>YIM 152171 draft genome.</title>
        <authorList>
            <person name="Yang Z."/>
        </authorList>
    </citation>
    <scope>NUCLEOTIDE SEQUENCE [LARGE SCALE GENOMIC DNA]</scope>
    <source>
        <strain evidence="15 16">YIM 152171</strain>
    </source>
</reference>
<feature type="binding site" evidence="12">
    <location>
        <begin position="512"/>
        <end position="513"/>
    </location>
    <ligand>
        <name>NADP(+)</name>
        <dbReference type="ChEBI" id="CHEBI:58349"/>
    </ligand>
</feature>
<evidence type="ECO:0000259" key="13">
    <source>
        <dbReference type="PROSITE" id="PS50902"/>
    </source>
</evidence>
<dbReference type="PROSITE" id="PS50902">
    <property type="entry name" value="FLAVODOXIN_LIKE"/>
    <property type="match status" value="1"/>
</dbReference>
<name>A0AAP3XS19_9PROT</name>
<keyword evidence="4 11" id="KW-0288">FMN</keyword>
<feature type="binding site" evidence="12">
    <location>
        <begin position="412"/>
        <end position="415"/>
    </location>
    <ligand>
        <name>FAD</name>
        <dbReference type="ChEBI" id="CHEBI:57692"/>
    </ligand>
</feature>
<feature type="binding site" evidence="12">
    <location>
        <begin position="119"/>
        <end position="122"/>
    </location>
    <ligand>
        <name>FMN</name>
        <dbReference type="ChEBI" id="CHEBI:58210"/>
    </ligand>
</feature>
<dbReference type="Gene3D" id="3.40.50.360">
    <property type="match status" value="1"/>
</dbReference>
<dbReference type="Pfam" id="PF00175">
    <property type="entry name" value="NAD_binding_1"/>
    <property type="match status" value="1"/>
</dbReference>
<keyword evidence="8 11" id="KW-0560">Oxidoreductase</keyword>
<dbReference type="SUPFAM" id="SSF63380">
    <property type="entry name" value="Riboflavin synthase domain-like"/>
    <property type="match status" value="1"/>
</dbReference>
<dbReference type="GO" id="GO:0004783">
    <property type="term" value="F:sulfite reductase (NADPH) activity"/>
    <property type="evidence" value="ECO:0007669"/>
    <property type="project" value="UniProtKB-EC"/>
</dbReference>
<dbReference type="InterPro" id="IPR039261">
    <property type="entry name" value="FNR_nucleotide-bd"/>
</dbReference>
<dbReference type="Gene3D" id="1.20.990.10">
    <property type="entry name" value="NADPH-cytochrome p450 Reductase, Chain A, domain 3"/>
    <property type="match status" value="1"/>
</dbReference>
<dbReference type="PANTHER" id="PTHR19384">
    <property type="entry name" value="NITRIC OXIDE SYNTHASE-RELATED"/>
    <property type="match status" value="1"/>
</dbReference>
<dbReference type="PANTHER" id="PTHR19384:SF128">
    <property type="entry name" value="NADPH OXIDOREDUCTASE A"/>
    <property type="match status" value="1"/>
</dbReference>
<evidence type="ECO:0000256" key="11">
    <source>
        <dbReference type="PIRNR" id="PIRNR000207"/>
    </source>
</evidence>
<dbReference type="InterPro" id="IPR003097">
    <property type="entry name" value="CysJ-like_FAD-binding"/>
</dbReference>
<dbReference type="PROSITE" id="PS51384">
    <property type="entry name" value="FAD_FR"/>
    <property type="match status" value="1"/>
</dbReference>
<sequence length="592" mass="64011">MPATAAPLVPPSAPFPGEHINALNAVLGNASAEQRQWLAGFLAGYAAAGGQAGVAPASAAGKARPLTILYATESGNAEALAGKAQAAARRLGFKPVLLDMADASPADLAGAQNLLVIASTWGEGDPPQRAAFFYEDLMGAGAPRLEKVRYSVLALGDSAYVNFCETGRRLDSRLSELGAVRAAGRVECDLDFEKPAAAWTETALAALAPVDGAAAEAGAEIIRVDFHKEAAGLWTQENPFPAGLVQQIELSGSRSTKHVFHLELSLEGSGIAFEPGDALAVLPENEPALVEEVLEKSGLAGEEALGRRLLGELDITTLSRPLMESYQRLRPHDGLARLLDGEDWRGFAKDRQLVDLLEAFPARLEAGELTGLLRPLPARSYSLASSPLAFPGEAHLLVGAVRWQSHGRARAGVASTWLGERIRRGGAVRVFLRPNRHFRLPADGRTPVVMIGPGTGVAPFRAFLQHRREQAATGRNWLFFGDRSSTHDFLYQLEWQELAQDGLLTRMDVAFSRDQPEKIYVQHRLWEQRRELWAWLEEGAQLYLCGDATAMAADVESMLLAIAADQGGLDRDAARVWLGDLVRGKRFQRDVY</sequence>
<accession>A0AAP3XS19</accession>
<comment type="cofactor">
    <cofactor evidence="11 12">
        <name>FMN</name>
        <dbReference type="ChEBI" id="CHEBI:58210"/>
    </cofactor>
    <text evidence="11 12">Binds 1 FMN per subunit.</text>
</comment>
<feature type="binding site" evidence="12">
    <location>
        <begin position="518"/>
        <end position="522"/>
    </location>
    <ligand>
        <name>NADP(+)</name>
        <dbReference type="ChEBI" id="CHEBI:58349"/>
    </ligand>
</feature>
<dbReference type="InterPro" id="IPR001709">
    <property type="entry name" value="Flavoprot_Pyr_Nucl_cyt_Rdtase"/>
</dbReference>
<dbReference type="GO" id="GO:0005829">
    <property type="term" value="C:cytosol"/>
    <property type="evidence" value="ECO:0007669"/>
    <property type="project" value="TreeGrafter"/>
</dbReference>
<dbReference type="InterPro" id="IPR001433">
    <property type="entry name" value="OxRdtase_FAD/NAD-bd"/>
</dbReference>
<dbReference type="Pfam" id="PF00667">
    <property type="entry name" value="FAD_binding_1"/>
    <property type="match status" value="2"/>
</dbReference>
<evidence type="ECO:0000256" key="5">
    <source>
        <dbReference type="ARBA" id="ARBA00022827"/>
    </source>
</evidence>
<feature type="binding site" evidence="12">
    <location>
        <position position="592"/>
    </location>
    <ligand>
        <name>FAD</name>
        <dbReference type="ChEBI" id="CHEBI:57692"/>
    </ligand>
</feature>
<evidence type="ECO:0000259" key="14">
    <source>
        <dbReference type="PROSITE" id="PS51384"/>
    </source>
</evidence>
<feature type="domain" description="Flavodoxin-like" evidence="13">
    <location>
        <begin position="66"/>
        <end position="204"/>
    </location>
</feature>
<dbReference type="Pfam" id="PF00258">
    <property type="entry name" value="Flavodoxin_1"/>
    <property type="match status" value="1"/>
</dbReference>
<dbReference type="FunFam" id="3.40.50.80:FF:000001">
    <property type="entry name" value="NADPH--cytochrome P450 reductase 1"/>
    <property type="match status" value="1"/>
</dbReference>
<dbReference type="InterPro" id="IPR023173">
    <property type="entry name" value="NADPH_Cyt_P450_Rdtase_alpha"/>
</dbReference>
<evidence type="ECO:0000256" key="9">
    <source>
        <dbReference type="ARBA" id="ARBA00023192"/>
    </source>
</evidence>
<dbReference type="CDD" id="cd06199">
    <property type="entry name" value="SiR"/>
    <property type="match status" value="1"/>
</dbReference>
<gene>
    <name evidence="15" type="ORF">PZ740_11445</name>
</gene>
<evidence type="ECO:0000256" key="7">
    <source>
        <dbReference type="ARBA" id="ARBA00022982"/>
    </source>
</evidence>
<dbReference type="PRINTS" id="PR00371">
    <property type="entry name" value="FPNCR"/>
</dbReference>
<evidence type="ECO:0000256" key="12">
    <source>
        <dbReference type="PIRSR" id="PIRSR000207-1"/>
    </source>
</evidence>
<protein>
    <recommendedName>
        <fullName evidence="11">Sulfite reductase [NADPH] flavoprotein alpha-component</fullName>
        <shortName evidence="11">SiR-FP</shortName>
        <ecNumber evidence="11">1.8.1.2</ecNumber>
    </recommendedName>
</protein>
<dbReference type="GO" id="GO:0050660">
    <property type="term" value="F:flavin adenine dinucleotide binding"/>
    <property type="evidence" value="ECO:0007669"/>
    <property type="project" value="InterPro"/>
</dbReference>
<evidence type="ECO:0000256" key="4">
    <source>
        <dbReference type="ARBA" id="ARBA00022643"/>
    </source>
</evidence>
<evidence type="ECO:0000256" key="10">
    <source>
        <dbReference type="ARBA" id="ARBA00052219"/>
    </source>
</evidence>
<dbReference type="InterPro" id="IPR001094">
    <property type="entry name" value="Flavdoxin-like"/>
</dbReference>
<keyword evidence="9 11" id="KW-0198">Cysteine biosynthesis</keyword>
<evidence type="ECO:0000313" key="16">
    <source>
        <dbReference type="Proteomes" id="UP001301140"/>
    </source>
</evidence>
<feature type="domain" description="FAD-binding FR-type" evidence="14">
    <location>
        <begin position="237"/>
        <end position="441"/>
    </location>
</feature>
<dbReference type="EC" id="1.8.1.2" evidence="11"/>
<dbReference type="GO" id="GO:0019344">
    <property type="term" value="P:cysteine biosynthetic process"/>
    <property type="evidence" value="ECO:0007669"/>
    <property type="project" value="UniProtKB-KW"/>
</dbReference>
<dbReference type="InterPro" id="IPR017927">
    <property type="entry name" value="FAD-bd_FR_type"/>
</dbReference>
<dbReference type="Gene3D" id="3.40.50.80">
    <property type="entry name" value="Nucleotide-binding domain of ferredoxin-NADP reductase (FNR) module"/>
    <property type="match status" value="1"/>
</dbReference>
<comment type="function">
    <text evidence="11">Component of the sulfite reductase complex that catalyzes the 6-electron reduction of sulfite to sulfide. This is one of several activities required for the biosynthesis of L-cysteine from sulfate. The flavoprotein component catalyzes the electron flow from NADPH -&gt; FAD -&gt; FMN to the hemoprotein component.</text>
</comment>
<dbReference type="RefSeq" id="WP_327789413.1">
    <property type="nucleotide sequence ID" value="NZ_JARGEQ010000102.1"/>
</dbReference>
<dbReference type="InterPro" id="IPR008254">
    <property type="entry name" value="Flavodoxin/NO_synth"/>
</dbReference>
<feature type="binding site" evidence="12">
    <location>
        <begin position="379"/>
        <end position="382"/>
    </location>
    <ligand>
        <name>FAD</name>
        <dbReference type="ChEBI" id="CHEBI:57692"/>
    </ligand>
</feature>
<dbReference type="InterPro" id="IPR017938">
    <property type="entry name" value="Riboflavin_synthase-like_b-brl"/>
</dbReference>
<keyword evidence="7 11" id="KW-0249">Electron transport</keyword>
<evidence type="ECO:0000256" key="8">
    <source>
        <dbReference type="ARBA" id="ARBA00023002"/>
    </source>
</evidence>
<organism evidence="15 16">
    <name type="scientific">Marinimicrococcus flavescens</name>
    <dbReference type="NCBI Taxonomy" id="3031815"/>
    <lineage>
        <taxon>Bacteria</taxon>
        <taxon>Pseudomonadati</taxon>
        <taxon>Pseudomonadota</taxon>
        <taxon>Alphaproteobacteria</taxon>
        <taxon>Geminicoccales</taxon>
        <taxon>Geminicoccaceae</taxon>
        <taxon>Marinimicrococcus</taxon>
    </lineage>
</organism>
<dbReference type="AlphaFoldDB" id="A0AAP3XS19"/>
<evidence type="ECO:0000256" key="2">
    <source>
        <dbReference type="ARBA" id="ARBA00022605"/>
    </source>
</evidence>
<comment type="cofactor">
    <cofactor evidence="11 12">
        <name>FAD</name>
        <dbReference type="ChEBI" id="CHEBI:57692"/>
    </cofactor>
    <text evidence="11 12">Binds 1 FAD per subunit.</text>
</comment>
<comment type="subunit">
    <text evidence="11">Alpha(8)-beta(8). The alpha component is a flavoprotein, the beta component is a hemoprotein.</text>
</comment>
<evidence type="ECO:0000256" key="1">
    <source>
        <dbReference type="ARBA" id="ARBA00022448"/>
    </source>
</evidence>
<keyword evidence="1 11" id="KW-0813">Transport</keyword>
<feature type="binding site" evidence="12">
    <location>
        <begin position="155"/>
        <end position="164"/>
    </location>
    <ligand>
        <name>FMN</name>
        <dbReference type="ChEBI" id="CHEBI:58210"/>
    </ligand>
</feature>
<keyword evidence="3 11" id="KW-0285">Flavoprotein</keyword>
<comment type="catalytic activity">
    <reaction evidence="10 11">
        <text>hydrogen sulfide + 3 NADP(+) + 3 H2O = sulfite + 3 NADPH + 4 H(+)</text>
        <dbReference type="Rhea" id="RHEA:13801"/>
        <dbReference type="ChEBI" id="CHEBI:15377"/>
        <dbReference type="ChEBI" id="CHEBI:15378"/>
        <dbReference type="ChEBI" id="CHEBI:17359"/>
        <dbReference type="ChEBI" id="CHEBI:29919"/>
        <dbReference type="ChEBI" id="CHEBI:57783"/>
        <dbReference type="ChEBI" id="CHEBI:58349"/>
        <dbReference type="EC" id="1.8.1.2"/>
    </reaction>
</comment>
<feature type="binding site" evidence="12">
    <location>
        <position position="316"/>
    </location>
    <ligand>
        <name>FAD</name>
        <dbReference type="ChEBI" id="CHEBI:57692"/>
    </ligand>
</feature>
<comment type="pathway">
    <text evidence="11">Sulfur metabolism; hydrogen sulfide biosynthesis; hydrogen sulfide from sulfite (NADPH route): step 1/1.</text>
</comment>
<evidence type="ECO:0000256" key="3">
    <source>
        <dbReference type="ARBA" id="ARBA00022630"/>
    </source>
</evidence>
<dbReference type="Proteomes" id="UP001301140">
    <property type="component" value="Unassembled WGS sequence"/>
</dbReference>
<dbReference type="SUPFAM" id="SSF52218">
    <property type="entry name" value="Flavoproteins"/>
    <property type="match status" value="1"/>
</dbReference>
<proteinExistence type="predicted"/>
<dbReference type="Gene3D" id="2.40.30.10">
    <property type="entry name" value="Translation factors"/>
    <property type="match status" value="1"/>
</dbReference>
<keyword evidence="6 11" id="KW-0521">NADP</keyword>
<keyword evidence="2 11" id="KW-0028">Amino-acid biosynthesis</keyword>
<dbReference type="EMBL" id="JARGEQ010000102">
    <property type="protein sequence ID" value="MDF1586992.1"/>
    <property type="molecule type" value="Genomic_DNA"/>
</dbReference>
<dbReference type="InterPro" id="IPR010199">
    <property type="entry name" value="CysJ"/>
</dbReference>
<evidence type="ECO:0000256" key="6">
    <source>
        <dbReference type="ARBA" id="ARBA00022857"/>
    </source>
</evidence>
<feature type="binding site" evidence="12">
    <location>
        <position position="554"/>
    </location>
    <ligand>
        <name>NADP(+)</name>
        <dbReference type="ChEBI" id="CHEBI:58349"/>
    </ligand>
</feature>
<dbReference type="PRINTS" id="PR00369">
    <property type="entry name" value="FLAVODOXIN"/>
</dbReference>
<keyword evidence="16" id="KW-1185">Reference proteome</keyword>
<comment type="caution">
    <text evidence="15">The sequence shown here is derived from an EMBL/GenBank/DDBJ whole genome shotgun (WGS) entry which is preliminary data.</text>
</comment>
<dbReference type="InterPro" id="IPR029039">
    <property type="entry name" value="Flavoprotein-like_sf"/>
</dbReference>
<evidence type="ECO:0000313" key="15">
    <source>
        <dbReference type="EMBL" id="MDF1586992.1"/>
    </source>
</evidence>
<dbReference type="PIRSF" id="PIRSF000207">
    <property type="entry name" value="SiR-FP_CysJ"/>
    <property type="match status" value="1"/>
</dbReference>